<proteinExistence type="predicted"/>
<evidence type="ECO:0000313" key="3">
    <source>
        <dbReference type="Proteomes" id="UP000030686"/>
    </source>
</evidence>
<protein>
    <submittedName>
        <fullName evidence="2">Genomic scaffold, ProqFM164S03</fullName>
    </submittedName>
</protein>
<accession>W6QCP1</accession>
<feature type="region of interest" description="Disordered" evidence="1">
    <location>
        <begin position="1"/>
        <end position="22"/>
    </location>
</feature>
<name>W6QCP1_PENRF</name>
<dbReference type="Proteomes" id="UP000030686">
    <property type="component" value="Unassembled WGS sequence"/>
</dbReference>
<dbReference type="EMBL" id="HG792017">
    <property type="protein sequence ID" value="CDM33826.1"/>
    <property type="molecule type" value="Genomic_DNA"/>
</dbReference>
<reference evidence="2" key="1">
    <citation type="journal article" date="2014" name="Nat. Commun.">
        <title>Multiple recent horizontal transfers of a large genomic region in cheese making fungi.</title>
        <authorList>
            <person name="Cheeseman K."/>
            <person name="Ropars J."/>
            <person name="Renault P."/>
            <person name="Dupont J."/>
            <person name="Gouzy J."/>
            <person name="Branca A."/>
            <person name="Abraham A.L."/>
            <person name="Ceppi M."/>
            <person name="Conseiller E."/>
            <person name="Debuchy R."/>
            <person name="Malagnac F."/>
            <person name="Goarin A."/>
            <person name="Silar P."/>
            <person name="Lacoste S."/>
            <person name="Sallet E."/>
            <person name="Bensimon A."/>
            <person name="Giraud T."/>
            <person name="Brygoo Y."/>
        </authorList>
    </citation>
    <scope>NUCLEOTIDE SEQUENCE [LARGE SCALE GENOMIC DNA]</scope>
    <source>
        <strain evidence="2">FM164</strain>
    </source>
</reference>
<evidence type="ECO:0000256" key="1">
    <source>
        <dbReference type="SAM" id="MobiDB-lite"/>
    </source>
</evidence>
<keyword evidence="3" id="KW-1185">Reference proteome</keyword>
<evidence type="ECO:0000313" key="2">
    <source>
        <dbReference type="EMBL" id="CDM33826.1"/>
    </source>
</evidence>
<organism evidence="2 3">
    <name type="scientific">Penicillium roqueforti (strain FM164)</name>
    <dbReference type="NCBI Taxonomy" id="1365484"/>
    <lineage>
        <taxon>Eukaryota</taxon>
        <taxon>Fungi</taxon>
        <taxon>Dikarya</taxon>
        <taxon>Ascomycota</taxon>
        <taxon>Pezizomycotina</taxon>
        <taxon>Eurotiomycetes</taxon>
        <taxon>Eurotiomycetidae</taxon>
        <taxon>Eurotiales</taxon>
        <taxon>Aspergillaceae</taxon>
        <taxon>Penicillium</taxon>
    </lineage>
</organism>
<gene>
    <name evidence="2" type="ORF">PROQFM164_S03g000550</name>
</gene>
<sequence>MQSIRVHAAPPSATTYSQPNPTASNQLLIHIKSTTIICSMLTWPDEYTEFTPSQSTTSQAQ</sequence>
<dbReference type="AlphaFoldDB" id="W6QCP1"/>
<feature type="compositionally biased region" description="Polar residues" evidence="1">
    <location>
        <begin position="12"/>
        <end position="22"/>
    </location>
</feature>